<protein>
    <submittedName>
        <fullName evidence="8">Oidioi.mRNA.OKI2018_I69.chr2.g7082.t1.cds</fullName>
    </submittedName>
</protein>
<organism evidence="8 9">
    <name type="scientific">Oikopleura dioica</name>
    <name type="common">Tunicate</name>
    <dbReference type="NCBI Taxonomy" id="34765"/>
    <lineage>
        <taxon>Eukaryota</taxon>
        <taxon>Metazoa</taxon>
        <taxon>Chordata</taxon>
        <taxon>Tunicata</taxon>
        <taxon>Appendicularia</taxon>
        <taxon>Copelata</taxon>
        <taxon>Oikopleuridae</taxon>
        <taxon>Oikopleura</taxon>
    </lineage>
</organism>
<feature type="domain" description="Pre-mRNA-splicing factor 3" evidence="7">
    <location>
        <begin position="3"/>
        <end position="127"/>
    </location>
</feature>
<feature type="compositionally biased region" description="Basic and acidic residues" evidence="5">
    <location>
        <begin position="100"/>
        <end position="132"/>
    </location>
</feature>
<accession>A0ABN7TBL5</accession>
<evidence type="ECO:0000256" key="3">
    <source>
        <dbReference type="ARBA" id="ARBA00023187"/>
    </source>
</evidence>
<dbReference type="Pfam" id="PF06544">
    <property type="entry name" value="Prp3_C"/>
    <property type="match status" value="1"/>
</dbReference>
<comment type="subcellular location">
    <subcellularLocation>
        <location evidence="1">Nucleus</location>
    </subcellularLocation>
</comment>
<dbReference type="Proteomes" id="UP001158576">
    <property type="component" value="Chromosome 2"/>
</dbReference>
<dbReference type="InterPro" id="IPR027104">
    <property type="entry name" value="Prp3"/>
</dbReference>
<dbReference type="PANTHER" id="PTHR14212">
    <property type="entry name" value="U4/U6-ASSOCIATED RNA SPLICING FACTOR-RELATED"/>
    <property type="match status" value="1"/>
</dbReference>
<keyword evidence="3" id="KW-0508">mRNA splicing</keyword>
<dbReference type="InterPro" id="IPR013881">
    <property type="entry name" value="Pre-mRNA_splic_Prp3_dom"/>
</dbReference>
<sequence length="276" mass="32257">MHVPEVEWWDSLIMAEDFKVTKLIEHPEQQAPNGEAPAPEAIGLYLTKKERKKMRRLNRKEVQKEEQEKIRLGLLPAPEPKVKLANMMRVLDSAAVADPTKVEKHVREQMAKRQRKHEQDNLSRKLTDEQKREKKIKKLQEDTSISVRIAIYRIRSLKDAKKKFKIEMNSKQLYMTGATVLNRDCSMVVVEGGPKSQRKFKRLMMNRINWKEDTLEYDDGNFCELVWEGESAEASFGPMIFKLCATDALAREFFRDHKCEHYWDLAHSKATITNAD</sequence>
<name>A0ABN7TBL5_OIKDI</name>
<evidence type="ECO:0000256" key="5">
    <source>
        <dbReference type="SAM" id="MobiDB-lite"/>
    </source>
</evidence>
<keyword evidence="4" id="KW-0539">Nucleus</keyword>
<dbReference type="Pfam" id="PF08572">
    <property type="entry name" value="PRP3"/>
    <property type="match status" value="1"/>
</dbReference>
<dbReference type="PANTHER" id="PTHR14212:SF0">
    <property type="entry name" value="U4_U6 SMALL NUCLEAR RIBONUCLEOPROTEIN PRP3"/>
    <property type="match status" value="1"/>
</dbReference>
<dbReference type="InterPro" id="IPR010541">
    <property type="entry name" value="Prp3_C"/>
</dbReference>
<evidence type="ECO:0000256" key="4">
    <source>
        <dbReference type="ARBA" id="ARBA00023242"/>
    </source>
</evidence>
<evidence type="ECO:0000256" key="1">
    <source>
        <dbReference type="ARBA" id="ARBA00004123"/>
    </source>
</evidence>
<reference evidence="8 9" key="1">
    <citation type="submission" date="2021-04" db="EMBL/GenBank/DDBJ databases">
        <authorList>
            <person name="Bliznina A."/>
        </authorList>
    </citation>
    <scope>NUCLEOTIDE SEQUENCE [LARGE SCALE GENOMIC DNA]</scope>
</reference>
<evidence type="ECO:0000313" key="9">
    <source>
        <dbReference type="Proteomes" id="UP001158576"/>
    </source>
</evidence>
<gene>
    <name evidence="8" type="ORF">OKIOD_LOCUS15847</name>
</gene>
<keyword evidence="9" id="KW-1185">Reference proteome</keyword>
<evidence type="ECO:0000313" key="8">
    <source>
        <dbReference type="EMBL" id="CAG5112918.1"/>
    </source>
</evidence>
<evidence type="ECO:0000259" key="6">
    <source>
        <dbReference type="Pfam" id="PF06544"/>
    </source>
</evidence>
<evidence type="ECO:0000259" key="7">
    <source>
        <dbReference type="Pfam" id="PF08572"/>
    </source>
</evidence>
<keyword evidence="2" id="KW-0507">mRNA processing</keyword>
<dbReference type="CDD" id="cd24162">
    <property type="entry name" value="Prp3_C"/>
    <property type="match status" value="1"/>
</dbReference>
<evidence type="ECO:0000256" key="2">
    <source>
        <dbReference type="ARBA" id="ARBA00022664"/>
    </source>
</evidence>
<feature type="region of interest" description="Disordered" evidence="5">
    <location>
        <begin position="100"/>
        <end position="135"/>
    </location>
</feature>
<proteinExistence type="predicted"/>
<dbReference type="EMBL" id="OU015567">
    <property type="protein sequence ID" value="CAG5112918.1"/>
    <property type="molecule type" value="Genomic_DNA"/>
</dbReference>
<feature type="domain" description="Small nuclear ribonucleoprotein Prp3 C-terminal" evidence="6">
    <location>
        <begin position="150"/>
        <end position="266"/>
    </location>
</feature>